<evidence type="ECO:0000313" key="3">
    <source>
        <dbReference type="Proteomes" id="UP000002482"/>
    </source>
</evidence>
<evidence type="ECO:0000313" key="2">
    <source>
        <dbReference type="EMBL" id="ADX45867.1"/>
    </source>
</evidence>
<keyword evidence="1" id="KW-1133">Transmembrane helix</keyword>
<gene>
    <name evidence="2" type="ordered locus">Acav_1953</name>
</gene>
<sequence length="342" mass="38173">MAYRVASYAFKGYIGFSAIYVPAMAGSMLYLGARHPKDLLSHPGQTLMGGASFSNRVTKETVQEGRANVMAAFGSHIPADSACHSIVPVIGFQSPDASTRDSHLIRERNGQPTTMYLYPFASNAGALHTVHHEYVHCVTHPGFDKAIRKSEHWRTLNEALTEYFADQLPGSWIGKLGVYDFSKLANGKRLKAAAAELEATVGKEVLRKAFFAGDPQAISQVTDVVLDIWPKRPNFSAWPMVRWLPRHQQQALGECFVGLSLLDQQKLPTTSHSVWASQLLPVWTFDSISKQQAQRMQEQAEEARNRFGRPFDRAFCHTDPEVQAAAMQTIGEELARWWKTVL</sequence>
<keyword evidence="1" id="KW-0472">Membrane</keyword>
<organism evidence="2 3">
    <name type="scientific">Paracidovorax avenae (strain ATCC 19860 / DSM 7227 / CCUG 15838 / JCM 20985 / LMG 2117 / NCPPB 1011)</name>
    <name type="common">Acidovorax avenae</name>
    <dbReference type="NCBI Taxonomy" id="643561"/>
    <lineage>
        <taxon>Bacteria</taxon>
        <taxon>Pseudomonadati</taxon>
        <taxon>Pseudomonadota</taxon>
        <taxon>Betaproteobacteria</taxon>
        <taxon>Burkholderiales</taxon>
        <taxon>Comamonadaceae</taxon>
        <taxon>Paracidovorax</taxon>
    </lineage>
</organism>
<dbReference type="Proteomes" id="UP000002482">
    <property type="component" value="Chromosome"/>
</dbReference>
<reference evidence="2" key="1">
    <citation type="submission" date="2011-02" db="EMBL/GenBank/DDBJ databases">
        <title>Complete sequence of Acidovorax avenae subsp. avenae ATCC 19860.</title>
        <authorList>
            <consortium name="US DOE Joint Genome Institute"/>
            <person name="Lucas S."/>
            <person name="Copeland A."/>
            <person name="Lapidus A."/>
            <person name="Cheng J.-F."/>
            <person name="Goodwin L."/>
            <person name="Pitluck S."/>
            <person name="Chertkov O."/>
            <person name="Held B."/>
            <person name="Detter J.C."/>
            <person name="Han C."/>
            <person name="Tapia R."/>
            <person name="Land M."/>
            <person name="Hauser L."/>
            <person name="Kyrpides N."/>
            <person name="Ivanova N."/>
            <person name="Ovchinnikova G."/>
            <person name="Pagani I."/>
            <person name="Gordon S."/>
            <person name="Woyke T."/>
        </authorList>
    </citation>
    <scope>NUCLEOTIDE SEQUENCE</scope>
    <source>
        <strain evidence="2">ATCC 19860</strain>
    </source>
</reference>
<dbReference type="KEGG" id="aaa:Acav_1953"/>
<dbReference type="EMBL" id="CP002521">
    <property type="protein sequence ID" value="ADX45867.1"/>
    <property type="molecule type" value="Genomic_DNA"/>
</dbReference>
<keyword evidence="1" id="KW-0812">Transmembrane</keyword>
<feature type="transmembrane region" description="Helical" evidence="1">
    <location>
        <begin position="12"/>
        <end position="33"/>
    </location>
</feature>
<proteinExistence type="predicted"/>
<dbReference type="AlphaFoldDB" id="F0Q869"/>
<dbReference type="HOGENOM" id="CLU_044843_1_0_4"/>
<protein>
    <submittedName>
        <fullName evidence="2">Hypothethical protein</fullName>
    </submittedName>
</protein>
<keyword evidence="3" id="KW-1185">Reference proteome</keyword>
<name>F0Q869_PARA1</name>
<evidence type="ECO:0000256" key="1">
    <source>
        <dbReference type="SAM" id="Phobius"/>
    </source>
</evidence>
<accession>F0Q869</accession>